<keyword evidence="3 10" id="KW-0378">Hydrolase</keyword>
<dbReference type="RefSeq" id="WP_137999254.1">
    <property type="nucleotide sequence ID" value="NZ_SJDU01000477.1"/>
</dbReference>
<evidence type="ECO:0000256" key="4">
    <source>
        <dbReference type="ARBA" id="ARBA00022806"/>
    </source>
</evidence>
<dbReference type="InterPro" id="IPR027417">
    <property type="entry name" value="P-loop_NTPase"/>
</dbReference>
<protein>
    <recommendedName>
        <fullName evidence="8">DNA 3'-5' helicase</fullName>
        <ecNumber evidence="8">5.6.2.4</ecNumber>
    </recommendedName>
</protein>
<reference evidence="14 15" key="1">
    <citation type="journal article" date="2019" name="Anaerobe">
        <title>Brachyspira catarrhinii sp. nov., an anaerobic intestinal spirochaete isolated from vervet monkeys may have been misidentified as Brachyspira aalborgi in previous studies.</title>
        <authorList>
            <person name="Phillips N.D."/>
            <person name="La T."/>
            <person name="Hampson D.J."/>
        </authorList>
    </citation>
    <scope>NUCLEOTIDE SEQUENCE [LARGE SCALE GENOMIC DNA]</scope>
    <source>
        <strain evidence="14 15">Z12</strain>
    </source>
</reference>
<evidence type="ECO:0000256" key="5">
    <source>
        <dbReference type="ARBA" id="ARBA00022840"/>
    </source>
</evidence>
<dbReference type="CDD" id="cd17932">
    <property type="entry name" value="DEXQc_UvrD"/>
    <property type="match status" value="1"/>
</dbReference>
<evidence type="ECO:0000256" key="9">
    <source>
        <dbReference type="ARBA" id="ARBA00048988"/>
    </source>
</evidence>
<comment type="similarity">
    <text evidence="1">Belongs to the helicase family. UvrD subfamily.</text>
</comment>
<keyword evidence="2 10" id="KW-0547">Nucleotide-binding</keyword>
<evidence type="ECO:0000256" key="7">
    <source>
        <dbReference type="ARBA" id="ARBA00034617"/>
    </source>
</evidence>
<feature type="domain" description="UvrD-like helicase ATP-binding" evidence="13">
    <location>
        <begin position="148"/>
        <end position="433"/>
    </location>
</feature>
<evidence type="ECO:0000259" key="12">
    <source>
        <dbReference type="PROSITE" id="PS50014"/>
    </source>
</evidence>
<evidence type="ECO:0000256" key="8">
    <source>
        <dbReference type="ARBA" id="ARBA00034808"/>
    </source>
</evidence>
<dbReference type="Gene3D" id="1.10.10.160">
    <property type="match status" value="1"/>
</dbReference>
<evidence type="ECO:0000256" key="1">
    <source>
        <dbReference type="ARBA" id="ARBA00009922"/>
    </source>
</evidence>
<organism evidence="14 15">
    <name type="scientific">Brachyspira catarrhinii</name>
    <dbReference type="NCBI Taxonomy" id="2528966"/>
    <lineage>
        <taxon>Bacteria</taxon>
        <taxon>Pseudomonadati</taxon>
        <taxon>Spirochaetota</taxon>
        <taxon>Spirochaetia</taxon>
        <taxon>Brachyspirales</taxon>
        <taxon>Brachyspiraceae</taxon>
        <taxon>Brachyspira</taxon>
    </lineage>
</organism>
<comment type="caution">
    <text evidence="14">The sequence shown here is derived from an EMBL/GenBank/DDBJ whole genome shotgun (WGS) entry which is preliminary data.</text>
</comment>
<keyword evidence="6" id="KW-0413">Isomerase</keyword>
<dbReference type="InterPro" id="IPR014017">
    <property type="entry name" value="DNA_helicase_UvrD-like_C"/>
</dbReference>
<dbReference type="GO" id="GO:0004386">
    <property type="term" value="F:helicase activity"/>
    <property type="evidence" value="ECO:0007669"/>
    <property type="project" value="UniProtKB-KW"/>
</dbReference>
<feature type="binding site" evidence="10">
    <location>
        <begin position="169"/>
        <end position="176"/>
    </location>
    <ligand>
        <name>ATP</name>
        <dbReference type="ChEBI" id="CHEBI:30616"/>
    </ligand>
</feature>
<dbReference type="Gene3D" id="3.40.50.300">
    <property type="entry name" value="P-loop containing nucleotide triphosphate hydrolases"/>
    <property type="match status" value="2"/>
</dbReference>
<dbReference type="EC" id="5.6.2.4" evidence="8"/>
<dbReference type="Pfam" id="PF13361">
    <property type="entry name" value="UvrD_C"/>
    <property type="match status" value="1"/>
</dbReference>
<comment type="catalytic activity">
    <reaction evidence="7">
        <text>Couples ATP hydrolysis with the unwinding of duplex DNA by translocating in the 3'-5' direction.</text>
        <dbReference type="EC" id="5.6.2.4"/>
    </reaction>
</comment>
<evidence type="ECO:0000256" key="3">
    <source>
        <dbReference type="ARBA" id="ARBA00022801"/>
    </source>
</evidence>
<dbReference type="InterPro" id="IPR013986">
    <property type="entry name" value="DExx_box_DNA_helicase_dom_sf"/>
</dbReference>
<feature type="coiled-coil region" evidence="11">
    <location>
        <begin position="28"/>
        <end position="55"/>
    </location>
</feature>
<dbReference type="InterPro" id="IPR001487">
    <property type="entry name" value="Bromodomain"/>
</dbReference>
<evidence type="ECO:0000259" key="13">
    <source>
        <dbReference type="PROSITE" id="PS51198"/>
    </source>
</evidence>
<dbReference type="PROSITE" id="PS51198">
    <property type="entry name" value="UVRD_HELICASE_ATP_BIND"/>
    <property type="match status" value="1"/>
</dbReference>
<feature type="domain" description="Bromo" evidence="12">
    <location>
        <begin position="248"/>
        <end position="335"/>
    </location>
</feature>
<feature type="non-terminal residue" evidence="14">
    <location>
        <position position="1"/>
    </location>
</feature>
<accession>A0ABY2TMU5</accession>
<evidence type="ECO:0000256" key="6">
    <source>
        <dbReference type="ARBA" id="ARBA00023235"/>
    </source>
</evidence>
<name>A0ABY2TMU5_9SPIR</name>
<dbReference type="Proteomes" id="UP000310168">
    <property type="component" value="Unassembled WGS sequence"/>
</dbReference>
<dbReference type="SUPFAM" id="SSF52540">
    <property type="entry name" value="P-loop containing nucleoside triphosphate hydrolases"/>
    <property type="match status" value="1"/>
</dbReference>
<dbReference type="PANTHER" id="PTHR11070">
    <property type="entry name" value="UVRD / RECB / PCRA DNA HELICASE FAMILY MEMBER"/>
    <property type="match status" value="1"/>
</dbReference>
<sequence length="509" mass="59900">SLEEQISNIKKELLELPQKKQWYHFIFNSNLENKKLELEGKLKELQEKKNIEDAKIFVAAKLEEEIKEVITENIKNIVFNSNIVQNEVANKNNEIPLKNEYDIPKISKSTKNKIEYLNTIINNIEKIQNDNKVTTFFENKNYKINYEKELNERQLEAVQTIENPLLIIAGAGTGKTKTLSYRVAYMLENSINPENILLLTFTRKAAKEMIDRTKMLLQLNNINIQGGTFHSFANIVLRKYYKLLGIQPNFTIIDTIDSEDIIDLIKRDLDLKTIKDKGNIRKSTIQKIISKSRNLQTTIKKVIKKEYLGYEDFADDINIIYEHYIEYNKKHFIYDYDDLLIALRDSLKTNKEFKEILQNKYKYIMVDEFQDTNIIQKEIVDLLSDKYKNIMVVGDDSQSIYSFRGANYENILRFPETYPDCKIIKLEKNYRSRQDILNFSNNIINNFTIGYKKELYSDNKSEAIVDVKRFFDQEKEAEWIAGKIVELHNQNISLNNIAVLYRAGFHSNF</sequence>
<dbReference type="InterPro" id="IPR000212">
    <property type="entry name" value="DNA_helicase_UvrD/REP"/>
</dbReference>
<gene>
    <name evidence="14" type="ORF">EZH24_11630</name>
</gene>
<dbReference type="PROSITE" id="PS50014">
    <property type="entry name" value="BROMODOMAIN_2"/>
    <property type="match status" value="1"/>
</dbReference>
<keyword evidence="4 10" id="KW-0347">Helicase</keyword>
<evidence type="ECO:0000256" key="2">
    <source>
        <dbReference type="ARBA" id="ARBA00022741"/>
    </source>
</evidence>
<dbReference type="PANTHER" id="PTHR11070:SF3">
    <property type="entry name" value="DNA 3'-5' HELICASE"/>
    <property type="match status" value="1"/>
</dbReference>
<dbReference type="EMBL" id="SJDU01000477">
    <property type="protein sequence ID" value="TKZ28672.1"/>
    <property type="molecule type" value="Genomic_DNA"/>
</dbReference>
<keyword evidence="5 10" id="KW-0067">ATP-binding</keyword>
<feature type="non-terminal residue" evidence="14">
    <location>
        <position position="509"/>
    </location>
</feature>
<evidence type="ECO:0000256" key="11">
    <source>
        <dbReference type="SAM" id="Coils"/>
    </source>
</evidence>
<evidence type="ECO:0000313" key="14">
    <source>
        <dbReference type="EMBL" id="TKZ28672.1"/>
    </source>
</evidence>
<evidence type="ECO:0000256" key="10">
    <source>
        <dbReference type="PROSITE-ProRule" id="PRU00560"/>
    </source>
</evidence>
<proteinExistence type="inferred from homology"/>
<dbReference type="InterPro" id="IPR014016">
    <property type="entry name" value="UvrD-like_ATP-bd"/>
</dbReference>
<comment type="catalytic activity">
    <reaction evidence="9">
        <text>ATP + H2O = ADP + phosphate + H(+)</text>
        <dbReference type="Rhea" id="RHEA:13065"/>
        <dbReference type="ChEBI" id="CHEBI:15377"/>
        <dbReference type="ChEBI" id="CHEBI:15378"/>
        <dbReference type="ChEBI" id="CHEBI:30616"/>
        <dbReference type="ChEBI" id="CHEBI:43474"/>
        <dbReference type="ChEBI" id="CHEBI:456216"/>
        <dbReference type="EC" id="5.6.2.4"/>
    </reaction>
</comment>
<evidence type="ECO:0000313" key="15">
    <source>
        <dbReference type="Proteomes" id="UP000310168"/>
    </source>
</evidence>
<keyword evidence="11" id="KW-0175">Coiled coil</keyword>
<keyword evidence="15" id="KW-1185">Reference proteome</keyword>
<dbReference type="Pfam" id="PF00580">
    <property type="entry name" value="UvrD-helicase"/>
    <property type="match status" value="1"/>
</dbReference>